<keyword evidence="2" id="KW-1185">Reference proteome</keyword>
<gene>
    <name evidence="1" type="ORF">RhiirA4_432079</name>
</gene>
<dbReference type="SUPFAM" id="SSF53098">
    <property type="entry name" value="Ribonuclease H-like"/>
    <property type="match status" value="1"/>
</dbReference>
<evidence type="ECO:0000313" key="1">
    <source>
        <dbReference type="EMBL" id="PKY61814.1"/>
    </source>
</evidence>
<dbReference type="EMBL" id="LLXI01005913">
    <property type="protein sequence ID" value="PKY61814.1"/>
    <property type="molecule type" value="Genomic_DNA"/>
</dbReference>
<name>A0A2I1HSE5_9GLOM</name>
<dbReference type="VEuPathDB" id="FungiDB:RhiirA1_466242"/>
<protein>
    <submittedName>
        <fullName evidence="1">Uncharacterized protein</fullName>
    </submittedName>
</protein>
<comment type="caution">
    <text evidence="1">The sequence shown here is derived from an EMBL/GenBank/DDBJ whole genome shotgun (WGS) entry which is preliminary data.</text>
</comment>
<evidence type="ECO:0000313" key="2">
    <source>
        <dbReference type="Proteomes" id="UP000234323"/>
    </source>
</evidence>
<dbReference type="VEuPathDB" id="FungiDB:FUN_010869"/>
<reference evidence="1 2" key="1">
    <citation type="submission" date="2015-10" db="EMBL/GenBank/DDBJ databases">
        <title>Genome analyses suggest a sexual origin of heterokaryosis in a supposedly ancient asexual fungus.</title>
        <authorList>
            <person name="Ropars J."/>
            <person name="Sedzielewska K."/>
            <person name="Noel J."/>
            <person name="Charron P."/>
            <person name="Farinelli L."/>
            <person name="Marton T."/>
            <person name="Kruger M."/>
            <person name="Pelin A."/>
            <person name="Brachmann A."/>
            <person name="Corradi N."/>
        </authorList>
    </citation>
    <scope>NUCLEOTIDE SEQUENCE [LARGE SCALE GENOMIC DNA]</scope>
    <source>
        <strain evidence="1 2">A4</strain>
    </source>
</reference>
<feature type="non-terminal residue" evidence="1">
    <location>
        <position position="226"/>
    </location>
</feature>
<proteinExistence type="predicted"/>
<sequence length="226" mass="25975">MHTPTIFDQTDRSRTAPALRYDGAGPLAGIPSRNDIVAEFDNGMTTILQQSLSGKQPIHFMPTEVSDDIEGYSSYILRITGSLINGQKVVVNITGIRPFFDVEGYYTEKKAYIRIRTWNHFDRYNALKAVREVGIRTASDDLNCQYYYRKVAREERLPLSSWAVLSNYLYEFTPDGTYLFRLSVDNYNPISEDDYNNPLFSSALTRDRTLILTWDIETYSSRKTGE</sequence>
<accession>A0A2I1HSE5</accession>
<dbReference type="Proteomes" id="UP000234323">
    <property type="component" value="Unassembled WGS sequence"/>
</dbReference>
<organism evidence="1 2">
    <name type="scientific">Rhizophagus irregularis</name>
    <dbReference type="NCBI Taxonomy" id="588596"/>
    <lineage>
        <taxon>Eukaryota</taxon>
        <taxon>Fungi</taxon>
        <taxon>Fungi incertae sedis</taxon>
        <taxon>Mucoromycota</taxon>
        <taxon>Glomeromycotina</taxon>
        <taxon>Glomeromycetes</taxon>
        <taxon>Glomerales</taxon>
        <taxon>Glomeraceae</taxon>
        <taxon>Rhizophagus</taxon>
    </lineage>
</organism>
<dbReference type="AlphaFoldDB" id="A0A2I1HSE5"/>
<dbReference type="InterPro" id="IPR012337">
    <property type="entry name" value="RNaseH-like_sf"/>
</dbReference>